<keyword evidence="2" id="KW-0732">Signal</keyword>
<dbReference type="EMBL" id="JAKEVY010000006">
    <property type="protein sequence ID" value="MCF1716838.1"/>
    <property type="molecule type" value="Genomic_DNA"/>
</dbReference>
<evidence type="ECO:0000259" key="3">
    <source>
        <dbReference type="Pfam" id="PF06439"/>
    </source>
</evidence>
<keyword evidence="5" id="KW-1185">Reference proteome</keyword>
<evidence type="ECO:0000256" key="1">
    <source>
        <dbReference type="SAM" id="MobiDB-lite"/>
    </source>
</evidence>
<dbReference type="Gene3D" id="1.25.10.10">
    <property type="entry name" value="Leucine-rich Repeat Variant"/>
    <property type="match status" value="3"/>
</dbReference>
<accession>A0ABS9BP01</accession>
<reference evidence="4 5" key="1">
    <citation type="submission" date="2022-01" db="EMBL/GenBank/DDBJ databases">
        <title>Flavihumibacter sp. nov., isolated from sediment of a river.</title>
        <authorList>
            <person name="Liu H."/>
        </authorList>
    </citation>
    <scope>NUCLEOTIDE SEQUENCE [LARGE SCALE GENOMIC DNA]</scope>
    <source>
        <strain evidence="4 5">RY-1</strain>
    </source>
</reference>
<feature type="domain" description="3-keto-alpha-glucoside-1,2-lyase/3-keto-2-hydroxy-glucal hydratase" evidence="3">
    <location>
        <begin position="725"/>
        <end position="920"/>
    </location>
</feature>
<feature type="region of interest" description="Disordered" evidence="1">
    <location>
        <begin position="1128"/>
        <end position="1147"/>
    </location>
</feature>
<proteinExistence type="predicted"/>
<dbReference type="InterPro" id="IPR016024">
    <property type="entry name" value="ARM-type_fold"/>
</dbReference>
<gene>
    <name evidence="4" type="ORF">L0U88_19505</name>
</gene>
<feature type="signal peptide" evidence="2">
    <location>
        <begin position="1"/>
        <end position="23"/>
    </location>
</feature>
<dbReference type="Pfam" id="PF06439">
    <property type="entry name" value="3keto-disac_hyd"/>
    <property type="match status" value="2"/>
</dbReference>
<evidence type="ECO:0000313" key="5">
    <source>
        <dbReference type="Proteomes" id="UP001200145"/>
    </source>
</evidence>
<comment type="caution">
    <text evidence="4">The sequence shown here is derived from an EMBL/GenBank/DDBJ whole genome shotgun (WGS) entry which is preliminary data.</text>
</comment>
<dbReference type="InterPro" id="IPR011989">
    <property type="entry name" value="ARM-like"/>
</dbReference>
<dbReference type="RefSeq" id="WP_234868352.1">
    <property type="nucleotide sequence ID" value="NZ_JAKEVY010000006.1"/>
</dbReference>
<evidence type="ECO:0000313" key="4">
    <source>
        <dbReference type="EMBL" id="MCF1716838.1"/>
    </source>
</evidence>
<feature type="chain" id="PRO_5046112560" evidence="2">
    <location>
        <begin position="24"/>
        <end position="1147"/>
    </location>
</feature>
<dbReference type="InterPro" id="IPR010496">
    <property type="entry name" value="AL/BT2_dom"/>
</dbReference>
<dbReference type="Gene3D" id="2.60.120.560">
    <property type="entry name" value="Exo-inulinase, domain 1"/>
    <property type="match status" value="2"/>
</dbReference>
<name>A0ABS9BP01_9BACT</name>
<evidence type="ECO:0000256" key="2">
    <source>
        <dbReference type="SAM" id="SignalP"/>
    </source>
</evidence>
<organism evidence="4 5">
    <name type="scientific">Flavihumibacter fluminis</name>
    <dbReference type="NCBI Taxonomy" id="2909236"/>
    <lineage>
        <taxon>Bacteria</taxon>
        <taxon>Pseudomonadati</taxon>
        <taxon>Bacteroidota</taxon>
        <taxon>Chitinophagia</taxon>
        <taxon>Chitinophagales</taxon>
        <taxon>Chitinophagaceae</taxon>
        <taxon>Flavihumibacter</taxon>
    </lineage>
</organism>
<sequence>MKPTYLSLILAGALAISSHNSYAQTDQNRTIPTKIADLLAKTPAADSTDLINNASSVADLGEKGLIELIKQLEGGGDKSRQHFAISGFSFYATQTGKEAWRSMATSAYGQALSQVTDPVVQQFLLAQLEQVGKNDAIPYVQPFLSKDRLSDAASRVLATINTKESLSSLHEALKTAEGNSKIYLVQSLGYAKYQPATADILAIAKSADGPLKNAAYYALASIGSPAAENMLSAAAKQAGYRFDNSEATAAYLELLGQQTTNKATTVKKAGSLMNSLTKPEQAATRIALLKLISNLQGEAAIPLLQGALKDKNAAYRQSALQFAAPYITRESAPAWIKAAGSLNPAAKTELVNLLASKNIEAAAPMALQLLDSKDPAIRSSVMNAAVQLAGSKAITVLGNLLKSSNMQEAMGIQKALLLGEPASTIEVASAALANSGTEGKIASINVLGERAAASQVPMVLPYLSSSDKQLKEAAAQALTKMVIPDQLESLFPLLANGPSDQDLKNRQDIVISALKGIKNPTLQTNQLLNVYRSLPANKQSNYYRVLASLGGKVFEQEVLGGFNAASAESRIKMADALGGWKDGEALASVFRLANAEQTPELSKSLIAAFIQQLRSSNQPAENKYLMIRDLLPKADNRQKATLISQLGNISTYPSLLYTASYMDDPSLKNTAANAVMNACLNNDQLKGAQVHQILEKAIATVSGNESDYLKAAVRKHLASLPKEGDFVPLFNGRDLTGWKGLVGNPISRAQMDVITLAREQDKANAKMREGWSVKDGLLVFNGHGDNLCTDKKYRDFELFIDWKITRDGDAGIYLRGTPQVQIWDTSRRDVGAQVGSGGLYNNQKNPSKPTQVADNAVGEWNQFRILMEGDMVTVYLNGKLVVDKVPLENYWDRNLPLFREEQIELQAHGTYVAYRDVLIREIKTPEPFELSDAEKAEGFKVLFDGTSLHEWVGNKSAYIIEDGNIAVYPKRGGHGNLFTKDEYADFVFRFEFKLTPGANNGVGVRAPLEGDAAYQGMEIQILDNDADIYKNLQVYQYHGSVYGVIPAKRGYLKPVGEWNQQEIELIGNKIKVTLNGTVITEGDLAAASANGTVDKREHPGLKRITGHIGFLGHGDTLFFRNIRVKDLSKKEEPARPSKKKPRKKKRN</sequence>
<feature type="compositionally biased region" description="Basic residues" evidence="1">
    <location>
        <begin position="1136"/>
        <end position="1147"/>
    </location>
</feature>
<feature type="domain" description="3-keto-alpha-glucoside-1,2-lyase/3-keto-2-hydroxy-glucal hydratase" evidence="3">
    <location>
        <begin position="938"/>
        <end position="1125"/>
    </location>
</feature>
<dbReference type="Proteomes" id="UP001200145">
    <property type="component" value="Unassembled WGS sequence"/>
</dbReference>
<protein>
    <submittedName>
        <fullName evidence="4">DUF1080 domain-containing protein</fullName>
    </submittedName>
</protein>
<dbReference type="SUPFAM" id="SSF48371">
    <property type="entry name" value="ARM repeat"/>
    <property type="match status" value="2"/>
</dbReference>